<gene>
    <name evidence="2" type="ORF">PIB30_093380</name>
</gene>
<organism evidence="2 3">
    <name type="scientific">Stylosanthes scabra</name>
    <dbReference type="NCBI Taxonomy" id="79078"/>
    <lineage>
        <taxon>Eukaryota</taxon>
        <taxon>Viridiplantae</taxon>
        <taxon>Streptophyta</taxon>
        <taxon>Embryophyta</taxon>
        <taxon>Tracheophyta</taxon>
        <taxon>Spermatophyta</taxon>
        <taxon>Magnoliopsida</taxon>
        <taxon>eudicotyledons</taxon>
        <taxon>Gunneridae</taxon>
        <taxon>Pentapetalae</taxon>
        <taxon>rosids</taxon>
        <taxon>fabids</taxon>
        <taxon>Fabales</taxon>
        <taxon>Fabaceae</taxon>
        <taxon>Papilionoideae</taxon>
        <taxon>50 kb inversion clade</taxon>
        <taxon>dalbergioids sensu lato</taxon>
        <taxon>Dalbergieae</taxon>
        <taxon>Pterocarpus clade</taxon>
        <taxon>Stylosanthes</taxon>
    </lineage>
</organism>
<feature type="region of interest" description="Disordered" evidence="1">
    <location>
        <begin position="107"/>
        <end position="144"/>
    </location>
</feature>
<name>A0ABU6RVJ9_9FABA</name>
<proteinExistence type="predicted"/>
<evidence type="ECO:0000256" key="1">
    <source>
        <dbReference type="SAM" id="MobiDB-lite"/>
    </source>
</evidence>
<keyword evidence="3" id="KW-1185">Reference proteome</keyword>
<dbReference type="Proteomes" id="UP001341840">
    <property type="component" value="Unassembled WGS sequence"/>
</dbReference>
<feature type="compositionally biased region" description="Low complexity" evidence="1">
    <location>
        <begin position="58"/>
        <end position="72"/>
    </location>
</feature>
<sequence length="144" mass="15238">MSTCNNINNSSSVFPPSSTQKRVKRRWPWLCRCGGTAEAVLIVAPASSNATTTMSPEVRTSSSRVAAASTPAIEQQLHPHDGRGLEAKGRTKCQQLQVVLVVASFTGRSGGSGNRHGRGSSSSSIASLCPVSRHSPHSLVGQWR</sequence>
<dbReference type="EMBL" id="JASCZI010032197">
    <property type="protein sequence ID" value="MED6127995.1"/>
    <property type="molecule type" value="Genomic_DNA"/>
</dbReference>
<reference evidence="2 3" key="1">
    <citation type="journal article" date="2023" name="Plants (Basel)">
        <title>Bridging the Gap: Combining Genomics and Transcriptomics Approaches to Understand Stylosanthes scabra, an Orphan Legume from the Brazilian Caatinga.</title>
        <authorList>
            <person name="Ferreira-Neto J.R.C."/>
            <person name="da Silva M.D."/>
            <person name="Binneck E."/>
            <person name="de Melo N.F."/>
            <person name="da Silva R.H."/>
            <person name="de Melo A.L.T.M."/>
            <person name="Pandolfi V."/>
            <person name="Bustamante F.O."/>
            <person name="Brasileiro-Vidal A.C."/>
            <person name="Benko-Iseppon A.M."/>
        </authorList>
    </citation>
    <scope>NUCLEOTIDE SEQUENCE [LARGE SCALE GENOMIC DNA]</scope>
    <source>
        <tissue evidence="2">Leaves</tissue>
    </source>
</reference>
<feature type="region of interest" description="Disordered" evidence="1">
    <location>
        <begin position="50"/>
        <end position="83"/>
    </location>
</feature>
<accession>A0ABU6RVJ9</accession>
<protein>
    <submittedName>
        <fullName evidence="2">Uncharacterized protein</fullName>
    </submittedName>
</protein>
<evidence type="ECO:0000313" key="3">
    <source>
        <dbReference type="Proteomes" id="UP001341840"/>
    </source>
</evidence>
<evidence type="ECO:0000313" key="2">
    <source>
        <dbReference type="EMBL" id="MED6127995.1"/>
    </source>
</evidence>
<comment type="caution">
    <text evidence="2">The sequence shown here is derived from an EMBL/GenBank/DDBJ whole genome shotgun (WGS) entry which is preliminary data.</text>
</comment>